<dbReference type="AlphaFoldDB" id="D8UJX8"/>
<keyword evidence="2" id="KW-1185">Reference proteome</keyword>
<dbReference type="OrthoDB" id="560977at2759"/>
<dbReference type="KEGG" id="vcn:VOLCADRAFT_100294"/>
<sequence length="988" mass="105097">MLETLALEDVSEPFKMLQALANADLERLVQLASVIDNCTMPLAVFSHVVSAACPEQAETVEFISEVHAEDGQQARSAMRDVAAAAMFDIIRRHDHSGWALAFPLRDCVVLPSARANEMMHCTSASYGCRKHVPCGVTAMDFMGSSALGVVVQALASTRAWAAEQGLLRRAEHGSPTGDGLVLAGGCVHNALQPAAQRLSVVQADADVFVVGAVSAAAGARMAAHFLEGLAHRVEVVQGSMLVTECSVGALYMIPPGFADTGRGLRVQVCLRPYFSTFHVLNSFDLCACKVAALPSGAIVAHPRFVYGCARGRVQMVLPCHRQATTSARIAKYWTHGWLCEGYDNTEEDLQHQHAGAMDLSMGGNVVVVRPTACSTSDLLQVALPLMSLWEAASDAEWRRGNVAMNVMHAMTGAMMQLPHVKWAHMKFRPNTQVAAGVQVERPLGCASAVSVPDGILWSDQTNPSLPASMAEVQSLRTRCRLLKKLQVNLDAAKTRVMVTPVLGRVPVKQGDLAAVQVRLHDITGPTPVVVCGTAPTLKRTAEVALGKVQAGVAKPALSGQQVTLLFAKVEVDDPTIVDEVRSKITTLDVGQLWSKLSRHKAAGSAMHKVDMAGHAYIATDSTNIAGWYVQQGDYVEDAVGLGNNARREASGEVAQQRAKVVMARRWASAALTELRPQFDANEGFEAPLPAGCSAAGCNSLGDQVRQDLFPHLRATAASARGSLVFVCDCHDGPSSGGQACTGRLVLDWQGCKVVAAAHSCSCAAKTRPNTQVAAGVQVERPLGCASAVSVPDGILWSDQTNPSLPASMAEVQSLRTRCRLLKKLQVNLDAAKTRVMVTPVLGRVPVKQGDLAAVQVRLHDITGPTPVVVCGTAPTLKRTAEVALGKVQAGVAKPALSGQQVTLLFAKVEVDDPTIVDEVRSKITTLDVGQLWSKLSRHKAAGSAMHKVDMAGHAYIATDSTNIAGWYVQQGDYVEDAVGLGNNARRVR</sequence>
<reference evidence="1 2" key="1">
    <citation type="journal article" date="2010" name="Science">
        <title>Genomic analysis of organismal complexity in the multicellular green alga Volvox carteri.</title>
        <authorList>
            <person name="Prochnik S.E."/>
            <person name="Umen J."/>
            <person name="Nedelcu A.M."/>
            <person name="Hallmann A."/>
            <person name="Miller S.M."/>
            <person name="Nishii I."/>
            <person name="Ferris P."/>
            <person name="Kuo A."/>
            <person name="Mitros T."/>
            <person name="Fritz-Laylin L.K."/>
            <person name="Hellsten U."/>
            <person name="Chapman J."/>
            <person name="Simakov O."/>
            <person name="Rensing S.A."/>
            <person name="Terry A."/>
            <person name="Pangilinan J."/>
            <person name="Kapitonov V."/>
            <person name="Jurka J."/>
            <person name="Salamov A."/>
            <person name="Shapiro H."/>
            <person name="Schmutz J."/>
            <person name="Grimwood J."/>
            <person name="Lindquist E."/>
            <person name="Lucas S."/>
            <person name="Grigoriev I.V."/>
            <person name="Schmitt R."/>
            <person name="Kirk D."/>
            <person name="Rokhsar D.S."/>
        </authorList>
    </citation>
    <scope>NUCLEOTIDE SEQUENCE [LARGE SCALE GENOMIC DNA]</scope>
    <source>
        <strain evidence="2">f. Nagariensis / Eve</strain>
    </source>
</reference>
<organism evidence="2">
    <name type="scientific">Volvox carteri f. nagariensis</name>
    <dbReference type="NCBI Taxonomy" id="3068"/>
    <lineage>
        <taxon>Eukaryota</taxon>
        <taxon>Viridiplantae</taxon>
        <taxon>Chlorophyta</taxon>
        <taxon>core chlorophytes</taxon>
        <taxon>Chlorophyceae</taxon>
        <taxon>CS clade</taxon>
        <taxon>Chlamydomonadales</taxon>
        <taxon>Volvocaceae</taxon>
        <taxon>Volvox</taxon>
    </lineage>
</organism>
<dbReference type="Proteomes" id="UP000001058">
    <property type="component" value="Unassembled WGS sequence"/>
</dbReference>
<dbReference type="RefSeq" id="XP_002958961.1">
    <property type="nucleotide sequence ID" value="XM_002958915.1"/>
</dbReference>
<proteinExistence type="predicted"/>
<dbReference type="GeneID" id="9625635"/>
<evidence type="ECO:0000313" key="1">
    <source>
        <dbReference type="EMBL" id="EFJ39966.1"/>
    </source>
</evidence>
<dbReference type="InParanoid" id="D8UJX8"/>
<evidence type="ECO:0000313" key="2">
    <source>
        <dbReference type="Proteomes" id="UP000001058"/>
    </source>
</evidence>
<gene>
    <name evidence="1" type="ORF">VOLCADRAFT_100294</name>
</gene>
<name>D8UJX8_VOLCA</name>
<dbReference type="EMBL" id="GL378433">
    <property type="protein sequence ID" value="EFJ39966.1"/>
    <property type="molecule type" value="Genomic_DNA"/>
</dbReference>
<accession>D8UJX8</accession>
<protein>
    <submittedName>
        <fullName evidence="1">Uncharacterized protein</fullName>
    </submittedName>
</protein>